<organism evidence="3 4">
    <name type="scientific">Mucilaginibacter polytrichastri</name>
    <dbReference type="NCBI Taxonomy" id="1302689"/>
    <lineage>
        <taxon>Bacteria</taxon>
        <taxon>Pseudomonadati</taxon>
        <taxon>Bacteroidota</taxon>
        <taxon>Sphingobacteriia</taxon>
        <taxon>Sphingobacteriales</taxon>
        <taxon>Sphingobacteriaceae</taxon>
        <taxon>Mucilaginibacter</taxon>
    </lineage>
</organism>
<evidence type="ECO:0008006" key="5">
    <source>
        <dbReference type="Google" id="ProtNLM"/>
    </source>
</evidence>
<accession>A0A1Q5ZTF5</accession>
<comment type="caution">
    <text evidence="3">The sequence shown here is derived from an EMBL/GenBank/DDBJ whole genome shotgun (WGS) entry which is preliminary data.</text>
</comment>
<dbReference type="STRING" id="1302689.RG47T_0498"/>
<keyword evidence="2" id="KW-0812">Transmembrane</keyword>
<evidence type="ECO:0000313" key="4">
    <source>
        <dbReference type="Proteomes" id="UP000186720"/>
    </source>
</evidence>
<gene>
    <name evidence="3" type="ORF">RG47T_0498</name>
</gene>
<feature type="compositionally biased region" description="Low complexity" evidence="1">
    <location>
        <begin position="159"/>
        <end position="177"/>
    </location>
</feature>
<keyword evidence="2" id="KW-1133">Transmembrane helix</keyword>
<dbReference type="Proteomes" id="UP000186720">
    <property type="component" value="Unassembled WGS sequence"/>
</dbReference>
<sequence length="273" mass="29159">MDYRHEENNYPKAFLATGIILSLIIAMCYFMVFKMPVKQEDGTGGILVNYGTVDEGMGSDYMSTEEPSVAEHANHTKPDKVTKAPPTDQPTPVDNSSKQVVTQNTEDAPEVSNDKKPSETVKAQQQVTKATPKPVVNQNALYKGKTNEGTGEGDGTGNTPGNQGKTTGTTLTNNYNGTGSGNGGNLTGMPQRNFTSSPAKPDGKRQIGKVVVDLRVDKNGNVVYARAGARGTTITDSDLLQKCEDAVKNSKLNALDNAPELQTGTVVFVFKVN</sequence>
<feature type="compositionally biased region" description="Polar residues" evidence="1">
    <location>
        <begin position="90"/>
        <end position="106"/>
    </location>
</feature>
<dbReference type="EMBL" id="MPPL01000001">
    <property type="protein sequence ID" value="OKS85059.1"/>
    <property type="molecule type" value="Genomic_DNA"/>
</dbReference>
<keyword evidence="2" id="KW-0472">Membrane</keyword>
<evidence type="ECO:0000256" key="1">
    <source>
        <dbReference type="SAM" id="MobiDB-lite"/>
    </source>
</evidence>
<protein>
    <recommendedName>
        <fullName evidence="5">TonB C-terminal domain-containing protein</fullName>
    </recommendedName>
</protein>
<proteinExistence type="predicted"/>
<dbReference type="AlphaFoldDB" id="A0A1Q5ZTF5"/>
<feature type="region of interest" description="Disordered" evidence="1">
    <location>
        <begin position="58"/>
        <end position="206"/>
    </location>
</feature>
<dbReference type="RefSeq" id="WP_074487864.1">
    <property type="nucleotide sequence ID" value="NZ_FPAM01000001.1"/>
</dbReference>
<keyword evidence="4" id="KW-1185">Reference proteome</keyword>
<evidence type="ECO:0000256" key="2">
    <source>
        <dbReference type="SAM" id="Phobius"/>
    </source>
</evidence>
<evidence type="ECO:0000313" key="3">
    <source>
        <dbReference type="EMBL" id="OKS85059.1"/>
    </source>
</evidence>
<feature type="transmembrane region" description="Helical" evidence="2">
    <location>
        <begin position="13"/>
        <end position="32"/>
    </location>
</feature>
<feature type="compositionally biased region" description="Basic and acidic residues" evidence="1">
    <location>
        <begin position="72"/>
        <end position="82"/>
    </location>
</feature>
<name>A0A1Q5ZTF5_9SPHI</name>
<reference evidence="3 4" key="1">
    <citation type="submission" date="2016-11" db="EMBL/GenBank/DDBJ databases">
        <title>Whole Genome Sequencing of Mucilaginibacter polytrichastri RG4-7(T) isolated from the moss sample.</title>
        <authorList>
            <person name="Li Y."/>
        </authorList>
    </citation>
    <scope>NUCLEOTIDE SEQUENCE [LARGE SCALE GENOMIC DNA]</scope>
    <source>
        <strain evidence="3 4">RG4-7</strain>
    </source>
</reference>
<dbReference type="OrthoDB" id="676306at2"/>